<dbReference type="Proteomes" id="UP000482209">
    <property type="component" value="Unassembled WGS sequence"/>
</dbReference>
<dbReference type="AlphaFoldDB" id="A0A6L5XZV3"/>
<dbReference type="InterPro" id="IPR008207">
    <property type="entry name" value="Sig_transdc_His_kin_Hpt_dom"/>
</dbReference>
<organism evidence="3 4">
    <name type="scientific">Velocimicrobium porci</name>
    <dbReference type="NCBI Taxonomy" id="2606634"/>
    <lineage>
        <taxon>Bacteria</taxon>
        <taxon>Bacillati</taxon>
        <taxon>Bacillota</taxon>
        <taxon>Clostridia</taxon>
        <taxon>Lachnospirales</taxon>
        <taxon>Lachnospiraceae</taxon>
        <taxon>Velocimicrobium</taxon>
    </lineage>
</organism>
<evidence type="ECO:0000256" key="1">
    <source>
        <dbReference type="PROSITE-ProRule" id="PRU00110"/>
    </source>
</evidence>
<proteinExistence type="predicted"/>
<gene>
    <name evidence="3" type="ORF">FYJ58_10210</name>
</gene>
<evidence type="ECO:0000313" key="4">
    <source>
        <dbReference type="Proteomes" id="UP000482209"/>
    </source>
</evidence>
<sequence>MEEVILEKLQNMGIDVESTLKRFMQREDLYIRFLHKFIQDQNFAGLKNSLEVREYEEAFKYAHTLKGVAGNLGLTPLYEEVNMLVEKLRCGDDIKTEKELEEKIWKNFEKVEENYNEIYQIITEE</sequence>
<protein>
    <submittedName>
        <fullName evidence="3">Hpt domain-containing protein</fullName>
    </submittedName>
</protein>
<dbReference type="RefSeq" id="WP_154519640.1">
    <property type="nucleotide sequence ID" value="NZ_VUMT01000015.1"/>
</dbReference>
<feature type="modified residue" description="Phosphohistidine" evidence="1">
    <location>
        <position position="63"/>
    </location>
</feature>
<keyword evidence="1" id="KW-0597">Phosphoprotein</keyword>
<dbReference type="SUPFAM" id="SSF47226">
    <property type="entry name" value="Histidine-containing phosphotransfer domain, HPT domain"/>
    <property type="match status" value="1"/>
</dbReference>
<dbReference type="Gene3D" id="1.20.120.160">
    <property type="entry name" value="HPT domain"/>
    <property type="match status" value="1"/>
</dbReference>
<dbReference type="PROSITE" id="PS50894">
    <property type="entry name" value="HPT"/>
    <property type="match status" value="1"/>
</dbReference>
<dbReference type="InterPro" id="IPR036641">
    <property type="entry name" value="HPT_dom_sf"/>
</dbReference>
<evidence type="ECO:0000313" key="3">
    <source>
        <dbReference type="EMBL" id="MSS64244.1"/>
    </source>
</evidence>
<reference evidence="3 4" key="1">
    <citation type="submission" date="2019-08" db="EMBL/GenBank/DDBJ databases">
        <title>In-depth cultivation of the pig gut microbiome towards novel bacterial diversity and tailored functional studies.</title>
        <authorList>
            <person name="Wylensek D."/>
            <person name="Hitch T.C.A."/>
            <person name="Clavel T."/>
        </authorList>
    </citation>
    <scope>NUCLEOTIDE SEQUENCE [LARGE SCALE GENOMIC DNA]</scope>
    <source>
        <strain evidence="3 4">WCA-693-APC-MOT-I</strain>
    </source>
</reference>
<name>A0A6L5XZV3_9FIRM</name>
<feature type="domain" description="HPt" evidence="2">
    <location>
        <begin position="12"/>
        <end position="125"/>
    </location>
</feature>
<dbReference type="EMBL" id="VUMT01000015">
    <property type="protein sequence ID" value="MSS64244.1"/>
    <property type="molecule type" value="Genomic_DNA"/>
</dbReference>
<dbReference type="GO" id="GO:0000160">
    <property type="term" value="P:phosphorelay signal transduction system"/>
    <property type="evidence" value="ECO:0007669"/>
    <property type="project" value="InterPro"/>
</dbReference>
<keyword evidence="4" id="KW-1185">Reference proteome</keyword>
<accession>A0A6L5XZV3</accession>
<comment type="caution">
    <text evidence="3">The sequence shown here is derived from an EMBL/GenBank/DDBJ whole genome shotgun (WGS) entry which is preliminary data.</text>
</comment>
<dbReference type="Pfam" id="PF01627">
    <property type="entry name" value="Hpt"/>
    <property type="match status" value="1"/>
</dbReference>
<evidence type="ECO:0000259" key="2">
    <source>
        <dbReference type="PROSITE" id="PS50894"/>
    </source>
</evidence>